<evidence type="ECO:0000313" key="3">
    <source>
        <dbReference type="Proteomes" id="UP000240010"/>
    </source>
</evidence>
<dbReference type="Pfam" id="PF01850">
    <property type="entry name" value="PIN"/>
    <property type="match status" value="1"/>
</dbReference>
<dbReference type="EMBL" id="PTIZ01000014">
    <property type="protein sequence ID" value="PPK73448.1"/>
    <property type="molecule type" value="Genomic_DNA"/>
</dbReference>
<sequence>MHLSQIDVQKPLMNSSVVLDASALLVLIQNEAGAEMVSAAITQGKAMISTVNLSEVIGKLAETGMPKTAIEAFQAELPIEVADFNEAMALEAGMLRLTTRQLGLSLGDRACLATARVLGNLPVLTADRAWADLNIDLKITLVRP</sequence>
<dbReference type="Proteomes" id="UP000240010">
    <property type="component" value="Unassembled WGS sequence"/>
</dbReference>
<protein>
    <submittedName>
        <fullName evidence="2">PIN domain nuclease of toxin-antitoxin system</fullName>
    </submittedName>
</protein>
<gene>
    <name evidence="2" type="ORF">B0F87_11445</name>
</gene>
<comment type="caution">
    <text evidence="2">The sequence shown here is derived from an EMBL/GenBank/DDBJ whole genome shotgun (WGS) entry which is preliminary data.</text>
</comment>
<reference evidence="2 3" key="1">
    <citation type="submission" date="2018-02" db="EMBL/GenBank/DDBJ databases">
        <title>Subsurface microbial communities from deep shales in Ohio and West Virginia, USA.</title>
        <authorList>
            <person name="Wrighton K."/>
        </authorList>
    </citation>
    <scope>NUCLEOTIDE SEQUENCE [LARGE SCALE GENOMIC DNA]</scope>
    <source>
        <strain evidence="2 3">OWC-DMM</strain>
    </source>
</reference>
<dbReference type="InterPro" id="IPR002716">
    <property type="entry name" value="PIN_dom"/>
</dbReference>
<evidence type="ECO:0000313" key="2">
    <source>
        <dbReference type="EMBL" id="PPK73448.1"/>
    </source>
</evidence>
<feature type="domain" description="PIN" evidence="1">
    <location>
        <begin position="17"/>
        <end position="133"/>
    </location>
</feature>
<dbReference type="SUPFAM" id="SSF88723">
    <property type="entry name" value="PIN domain-like"/>
    <property type="match status" value="1"/>
</dbReference>
<dbReference type="Gene3D" id="3.40.50.1010">
    <property type="entry name" value="5'-nuclease"/>
    <property type="match status" value="1"/>
</dbReference>
<dbReference type="AlphaFoldDB" id="A0A2S6H7K8"/>
<name>A0A2S6H7K8_9GAMM</name>
<dbReference type="InterPro" id="IPR029060">
    <property type="entry name" value="PIN-like_dom_sf"/>
</dbReference>
<accession>A0A2S6H7K8</accession>
<proteinExistence type="predicted"/>
<evidence type="ECO:0000259" key="1">
    <source>
        <dbReference type="Pfam" id="PF01850"/>
    </source>
</evidence>
<organism evidence="2 3">
    <name type="scientific">Methylobacter tundripaludum</name>
    <dbReference type="NCBI Taxonomy" id="173365"/>
    <lineage>
        <taxon>Bacteria</taxon>
        <taxon>Pseudomonadati</taxon>
        <taxon>Pseudomonadota</taxon>
        <taxon>Gammaproteobacteria</taxon>
        <taxon>Methylococcales</taxon>
        <taxon>Methylococcaceae</taxon>
        <taxon>Methylobacter</taxon>
    </lineage>
</organism>
<dbReference type="CDD" id="cd18682">
    <property type="entry name" value="PIN_VapC-like"/>
    <property type="match status" value="1"/>
</dbReference>